<dbReference type="Proteomes" id="UP001447006">
    <property type="component" value="Segment"/>
</dbReference>
<evidence type="ECO:0000259" key="1">
    <source>
        <dbReference type="Pfam" id="PF04127"/>
    </source>
</evidence>
<dbReference type="EMBL" id="PP551948">
    <property type="protein sequence ID" value="WYN05046.1"/>
    <property type="molecule type" value="Genomic_DNA"/>
</dbReference>
<organism evidence="2 3">
    <name type="scientific">Pseudomonas phage UNO-G1W1</name>
    <dbReference type="NCBI Taxonomy" id="3136609"/>
    <lineage>
        <taxon>Viruses</taxon>
        <taxon>Duplodnaviria</taxon>
        <taxon>Heunggongvirae</taxon>
        <taxon>Uroviricota</taxon>
        <taxon>Caudoviricetes</taxon>
        <taxon>Vandenendeviridae</taxon>
        <taxon>Gorskivirinae</taxon>
        <taxon>Omahavirus</taxon>
        <taxon>Omahavirus UNOG1W1</taxon>
    </lineage>
</organism>
<proteinExistence type="predicted"/>
<dbReference type="SUPFAM" id="SSF102645">
    <property type="entry name" value="CoaB-like"/>
    <property type="match status" value="1"/>
</dbReference>
<gene>
    <name evidence="2" type="ORF">ISREJYDI_CDS0079</name>
</gene>
<dbReference type="GO" id="GO:0003824">
    <property type="term" value="F:catalytic activity"/>
    <property type="evidence" value="ECO:0007669"/>
    <property type="project" value="UniProtKB-ARBA"/>
</dbReference>
<reference evidence="2 3" key="1">
    <citation type="submission" date="2024-03" db="EMBL/GenBank/DDBJ databases">
        <title>Complete Genome Sequence of a Pseudomonas fluorescens Bacteriophage UNO-G1W1 isolated from freshwater ice in Nebraska.</title>
        <authorList>
            <person name="Neville A.J."/>
            <person name="Schulze T.T."/>
            <person name="Davis P.H."/>
        </authorList>
    </citation>
    <scope>NUCLEOTIDE SEQUENCE [LARGE SCALE GENOMIC DNA]</scope>
</reference>
<evidence type="ECO:0000313" key="2">
    <source>
        <dbReference type="EMBL" id="WYN05046.1"/>
    </source>
</evidence>
<dbReference type="InterPro" id="IPR007085">
    <property type="entry name" value="DNA/pantothenate-metab_flavo_C"/>
</dbReference>
<keyword evidence="3" id="KW-1185">Reference proteome</keyword>
<dbReference type="Pfam" id="PF04127">
    <property type="entry name" value="DFP"/>
    <property type="match status" value="1"/>
</dbReference>
<dbReference type="InterPro" id="IPR035929">
    <property type="entry name" value="CoaB-like_sf"/>
</dbReference>
<sequence length="210" mass="23291">MGKVVVFGGGTFNPVACHLALAVPAFGETAKRLVRLFKDNGTLDTQLVLTKMADTDSKLIYNDDVENFLCDSILPDEDVKAIVMNAAICDFTMENPSTETRLSSAKDYQTTLKGVTSKIVAKIKQRRPDIIVCGFKTTHGASKVEQTSKAFASMAANNLDLVLANDLKSRNNILITKDLTIQEGRREWLMQQIVDNIVIYTNMREWGLDK</sequence>
<accession>A0AAX4MVQ9</accession>
<feature type="domain" description="DNA/pantothenate metabolism flavoprotein C-terminal" evidence="1">
    <location>
        <begin position="78"/>
        <end position="173"/>
    </location>
</feature>
<dbReference type="GO" id="GO:0015937">
    <property type="term" value="P:coenzyme A biosynthetic process"/>
    <property type="evidence" value="ECO:0007669"/>
    <property type="project" value="UniProtKB-ARBA"/>
</dbReference>
<evidence type="ECO:0000313" key="3">
    <source>
        <dbReference type="Proteomes" id="UP001447006"/>
    </source>
</evidence>
<protein>
    <recommendedName>
        <fullName evidence="1">DNA/pantothenate metabolism flavoprotein C-terminal domain-containing protein</fullName>
    </recommendedName>
</protein>
<name>A0AAX4MVQ9_9CAUD</name>
<dbReference type="Gene3D" id="3.40.50.10300">
    <property type="entry name" value="CoaB-like"/>
    <property type="match status" value="1"/>
</dbReference>